<accession>A0A699V9K7</accession>
<proteinExistence type="predicted"/>
<dbReference type="AlphaFoldDB" id="A0A699V9K7"/>
<feature type="non-terminal residue" evidence="1">
    <location>
        <position position="1"/>
    </location>
</feature>
<dbReference type="PANTHER" id="PTHR11439:SF483">
    <property type="entry name" value="PEPTIDE SYNTHASE GLIP-LIKE, PUTATIVE (AFU_ORTHOLOGUE AFUA_3G12920)-RELATED"/>
    <property type="match status" value="1"/>
</dbReference>
<dbReference type="PANTHER" id="PTHR11439">
    <property type="entry name" value="GAG-POL-RELATED RETROTRANSPOSON"/>
    <property type="match status" value="1"/>
</dbReference>
<name>A0A699V9K7_TANCI</name>
<sequence>EIRNAADVDVHIYRSMIGSLMYLTTSRPDIMFTVSACSRFQEIYNRRLSNSWQETYLMAMQKQTIVATFTIEAEYVAATHCCG</sequence>
<dbReference type="EMBL" id="BKCJ011388402">
    <property type="protein sequence ID" value="GFD28764.1"/>
    <property type="molecule type" value="Genomic_DNA"/>
</dbReference>
<reference evidence="1" key="1">
    <citation type="journal article" date="2019" name="Sci. Rep.">
        <title>Draft genome of Tanacetum cinerariifolium, the natural source of mosquito coil.</title>
        <authorList>
            <person name="Yamashiro T."/>
            <person name="Shiraishi A."/>
            <person name="Satake H."/>
            <person name="Nakayama K."/>
        </authorList>
    </citation>
    <scope>NUCLEOTIDE SEQUENCE</scope>
</reference>
<evidence type="ECO:0000313" key="1">
    <source>
        <dbReference type="EMBL" id="GFD28764.1"/>
    </source>
</evidence>
<comment type="caution">
    <text evidence="1">The sequence shown here is derived from an EMBL/GenBank/DDBJ whole genome shotgun (WGS) entry which is preliminary data.</text>
</comment>
<protein>
    <submittedName>
        <fullName evidence="1">Uncharacterized protein</fullName>
    </submittedName>
</protein>
<gene>
    <name evidence="1" type="ORF">Tci_900733</name>
</gene>
<organism evidence="1">
    <name type="scientific">Tanacetum cinerariifolium</name>
    <name type="common">Dalmatian daisy</name>
    <name type="synonym">Chrysanthemum cinerariifolium</name>
    <dbReference type="NCBI Taxonomy" id="118510"/>
    <lineage>
        <taxon>Eukaryota</taxon>
        <taxon>Viridiplantae</taxon>
        <taxon>Streptophyta</taxon>
        <taxon>Embryophyta</taxon>
        <taxon>Tracheophyta</taxon>
        <taxon>Spermatophyta</taxon>
        <taxon>Magnoliopsida</taxon>
        <taxon>eudicotyledons</taxon>
        <taxon>Gunneridae</taxon>
        <taxon>Pentapetalae</taxon>
        <taxon>asterids</taxon>
        <taxon>campanulids</taxon>
        <taxon>Asterales</taxon>
        <taxon>Asteraceae</taxon>
        <taxon>Asteroideae</taxon>
        <taxon>Anthemideae</taxon>
        <taxon>Anthemidinae</taxon>
        <taxon>Tanacetum</taxon>
    </lineage>
</organism>